<protein>
    <submittedName>
        <fullName evidence="8">Conserved hypothetical integral membrane protein</fullName>
    </submittedName>
</protein>
<dbReference type="EMBL" id="FNCP01000005">
    <property type="protein sequence ID" value="SDG70779.1"/>
    <property type="molecule type" value="Genomic_DNA"/>
</dbReference>
<keyword evidence="6 7" id="KW-0472">Membrane</keyword>
<feature type="transmembrane region" description="Helical" evidence="7">
    <location>
        <begin position="51"/>
        <end position="72"/>
    </location>
</feature>
<accession>A0A1G7WGB4</accession>
<proteinExistence type="inferred from homology"/>
<feature type="transmembrane region" description="Helical" evidence="7">
    <location>
        <begin position="109"/>
        <end position="128"/>
    </location>
</feature>
<evidence type="ECO:0000313" key="9">
    <source>
        <dbReference type="Proteomes" id="UP000198656"/>
    </source>
</evidence>
<evidence type="ECO:0000256" key="4">
    <source>
        <dbReference type="ARBA" id="ARBA00022692"/>
    </source>
</evidence>
<dbReference type="Proteomes" id="UP000198656">
    <property type="component" value="Unassembled WGS sequence"/>
</dbReference>
<feature type="transmembrane region" description="Helical" evidence="7">
    <location>
        <begin position="25"/>
        <end position="45"/>
    </location>
</feature>
<feature type="transmembrane region" description="Helical" evidence="7">
    <location>
        <begin position="323"/>
        <end position="344"/>
    </location>
</feature>
<dbReference type="Pfam" id="PF03601">
    <property type="entry name" value="Cons_hypoth698"/>
    <property type="match status" value="1"/>
</dbReference>
<keyword evidence="9" id="KW-1185">Reference proteome</keyword>
<evidence type="ECO:0000256" key="7">
    <source>
        <dbReference type="SAM" id="Phobius"/>
    </source>
</evidence>
<evidence type="ECO:0000256" key="3">
    <source>
        <dbReference type="ARBA" id="ARBA00022475"/>
    </source>
</evidence>
<dbReference type="PANTHER" id="PTHR30106:SF2">
    <property type="entry name" value="UPF0324 INNER MEMBRANE PROTEIN YEIH"/>
    <property type="match status" value="1"/>
</dbReference>
<feature type="transmembrane region" description="Helical" evidence="7">
    <location>
        <begin position="262"/>
        <end position="281"/>
    </location>
</feature>
<gene>
    <name evidence="8" type="ORF">SAMN05443529_105137</name>
</gene>
<dbReference type="GO" id="GO:0005886">
    <property type="term" value="C:plasma membrane"/>
    <property type="evidence" value="ECO:0007669"/>
    <property type="project" value="UniProtKB-SubCell"/>
</dbReference>
<evidence type="ECO:0000313" key="8">
    <source>
        <dbReference type="EMBL" id="SDG70779.1"/>
    </source>
</evidence>
<dbReference type="AlphaFoldDB" id="A0A1G7WGB4"/>
<name>A0A1G7WGB4_9FIRM</name>
<keyword evidence="5 7" id="KW-1133">Transmembrane helix</keyword>
<dbReference type="OrthoDB" id="9811391at2"/>
<comment type="similarity">
    <text evidence="2">Belongs to the UPF0324 family.</text>
</comment>
<evidence type="ECO:0000256" key="6">
    <source>
        <dbReference type="ARBA" id="ARBA00023136"/>
    </source>
</evidence>
<keyword evidence="4 7" id="KW-0812">Transmembrane</keyword>
<keyword evidence="3" id="KW-1003">Cell membrane</keyword>
<comment type="subcellular location">
    <subcellularLocation>
        <location evidence="1">Cell membrane</location>
        <topology evidence="1">Multi-pass membrane protein</topology>
    </subcellularLocation>
</comment>
<evidence type="ECO:0000256" key="2">
    <source>
        <dbReference type="ARBA" id="ARBA00007977"/>
    </source>
</evidence>
<evidence type="ECO:0000256" key="1">
    <source>
        <dbReference type="ARBA" id="ARBA00004651"/>
    </source>
</evidence>
<organism evidence="8 9">
    <name type="scientific">Desulfosporosinus hippei DSM 8344</name>
    <dbReference type="NCBI Taxonomy" id="1121419"/>
    <lineage>
        <taxon>Bacteria</taxon>
        <taxon>Bacillati</taxon>
        <taxon>Bacillota</taxon>
        <taxon>Clostridia</taxon>
        <taxon>Eubacteriales</taxon>
        <taxon>Desulfitobacteriaceae</taxon>
        <taxon>Desulfosporosinus</taxon>
    </lineage>
</organism>
<reference evidence="9" key="1">
    <citation type="submission" date="2016-10" db="EMBL/GenBank/DDBJ databases">
        <authorList>
            <person name="Varghese N."/>
            <person name="Submissions S."/>
        </authorList>
    </citation>
    <scope>NUCLEOTIDE SEQUENCE [LARGE SCALE GENOMIC DNA]</scope>
    <source>
        <strain evidence="9">DSM 8344</strain>
    </source>
</reference>
<sequence length="346" mass="37413">MWFQAKVNLGFQQSLMIEQERRNRFVMGIMFTMVFAGAGTLLGSLPFIERIGAMLSAILMAVIYRNVVGYPESLREGIQFSARYLMRFAIILYGFKLNIDLVIHKGGILLFYDVLTIVMGISVTMLLAKLFKADLNLSLLLGIGTGVCGAAAIAAVSPILKANDEDTAIGAGIIALVGTVFALSYTFLMPFLPISSVTYGIWSGVSLHEIAHVAAAAMPAGPDVMAISLLAKLGRVFLLIPLSFLLSMWMKRKEGGKSNQSAPFPWFLVGFIITSLIGTYLEIPENVLKDISSASSFLLGAAMVGLGLNVHLSSLRTRAMRPLLAMIIASIVVSSVSFFALMWLSV</sequence>
<evidence type="ECO:0000256" key="5">
    <source>
        <dbReference type="ARBA" id="ARBA00022989"/>
    </source>
</evidence>
<feature type="transmembrane region" description="Helical" evidence="7">
    <location>
        <begin position="168"/>
        <end position="192"/>
    </location>
</feature>
<dbReference type="PANTHER" id="PTHR30106">
    <property type="entry name" value="INNER MEMBRANE PROTEIN YEIH-RELATED"/>
    <property type="match status" value="1"/>
</dbReference>
<feature type="transmembrane region" description="Helical" evidence="7">
    <location>
        <begin position="293"/>
        <end position="311"/>
    </location>
</feature>
<feature type="transmembrane region" description="Helical" evidence="7">
    <location>
        <begin position="224"/>
        <end position="250"/>
    </location>
</feature>
<dbReference type="InterPro" id="IPR018383">
    <property type="entry name" value="UPF0324_pro"/>
</dbReference>
<feature type="transmembrane region" description="Helical" evidence="7">
    <location>
        <begin position="135"/>
        <end position="156"/>
    </location>
</feature>
<dbReference type="STRING" id="1121419.SAMN05443529_105137"/>
<dbReference type="RefSeq" id="WP_092331348.1">
    <property type="nucleotide sequence ID" value="NZ_FNCP01000005.1"/>
</dbReference>